<evidence type="ECO:0000313" key="2">
    <source>
        <dbReference type="Proteomes" id="UP000004349"/>
    </source>
</evidence>
<gene>
    <name evidence="1" type="ORF">VIS19158_04851</name>
</gene>
<accession>F9RLQ8</accession>
<dbReference type="Proteomes" id="UP000004349">
    <property type="component" value="Unassembled WGS sequence"/>
</dbReference>
<evidence type="ECO:0000313" key="1">
    <source>
        <dbReference type="EMBL" id="EGU38816.1"/>
    </source>
</evidence>
<reference evidence="1 2" key="1">
    <citation type="journal article" date="2012" name="Int. J. Syst. Evol. Microbiol.">
        <title>Vibrio caribbeanicus sp. nov., isolated from the marine sponge Scleritoderma cyanea.</title>
        <authorList>
            <person name="Hoffmann M."/>
            <person name="Monday S.R."/>
            <person name="Allard M.W."/>
            <person name="Strain E.A."/>
            <person name="Whittaker P."/>
            <person name="Naum M."/>
            <person name="McCarthy P.J."/>
            <person name="Lopez J.V."/>
            <person name="Fischer M."/>
            <person name="Brown E.W."/>
        </authorList>
    </citation>
    <scope>NUCLEOTIDE SEQUENCE [LARGE SCALE GENOMIC DNA]</scope>
    <source>
        <strain evidence="1 2">LMG 19158</strain>
    </source>
</reference>
<protein>
    <recommendedName>
        <fullName evidence="3">DUF2513 domain-containing protein</fullName>
    </recommendedName>
</protein>
<organism evidence="1 2">
    <name type="scientific">Vibrio scophthalmi LMG 19158</name>
    <dbReference type="NCBI Taxonomy" id="870967"/>
    <lineage>
        <taxon>Bacteria</taxon>
        <taxon>Pseudomonadati</taxon>
        <taxon>Pseudomonadota</taxon>
        <taxon>Gammaproteobacteria</taxon>
        <taxon>Vibrionales</taxon>
        <taxon>Vibrionaceae</taxon>
        <taxon>Vibrio</taxon>
    </lineage>
</organism>
<evidence type="ECO:0008006" key="3">
    <source>
        <dbReference type="Google" id="ProtNLM"/>
    </source>
</evidence>
<sequence length="139" mass="15825">MKKDLTVIRDILQRFADSERMYLRFNELSDRSPEELLNDDVFMGHLVWILQDGLITNSDFQCSEPKDIGLIWFANRRKYDFRMTDIRITSKGLEVLEALSKPEIFEKLKGVAGNVSFSVLTDLAKQLIAKSVAVAVGLG</sequence>
<dbReference type="EMBL" id="AFWE01000074">
    <property type="protein sequence ID" value="EGU38816.1"/>
    <property type="molecule type" value="Genomic_DNA"/>
</dbReference>
<name>F9RLQ8_9VIBR</name>
<dbReference type="RefSeq" id="WP_005594278.1">
    <property type="nucleotide sequence ID" value="NZ_AFWE01000074.1"/>
</dbReference>
<dbReference type="AlphaFoldDB" id="F9RLQ8"/>
<proteinExistence type="predicted"/>
<comment type="caution">
    <text evidence="1">The sequence shown here is derived from an EMBL/GenBank/DDBJ whole genome shotgun (WGS) entry which is preliminary data.</text>
</comment>